<organism evidence="1">
    <name type="scientific">bioreactor metagenome</name>
    <dbReference type="NCBI Taxonomy" id="1076179"/>
    <lineage>
        <taxon>unclassified sequences</taxon>
        <taxon>metagenomes</taxon>
        <taxon>ecological metagenomes</taxon>
    </lineage>
</organism>
<comment type="caution">
    <text evidence="1">The sequence shown here is derived from an EMBL/GenBank/DDBJ whole genome shotgun (WGS) entry which is preliminary data.</text>
</comment>
<proteinExistence type="predicted"/>
<sequence length="58" mass="6115">MIRAIHRAPVGVESGVAGVDGVEQDCLAFARFAVFTVRAHTHAGTAVRVIVEDSHISS</sequence>
<name>A0A645CLN0_9ZZZZ</name>
<accession>A0A645CLN0</accession>
<protein>
    <submittedName>
        <fullName evidence="1">Uncharacterized protein</fullName>
    </submittedName>
</protein>
<gene>
    <name evidence="1" type="ORF">SDC9_124803</name>
</gene>
<reference evidence="1" key="1">
    <citation type="submission" date="2019-08" db="EMBL/GenBank/DDBJ databases">
        <authorList>
            <person name="Kucharzyk K."/>
            <person name="Murdoch R.W."/>
            <person name="Higgins S."/>
            <person name="Loffler F."/>
        </authorList>
    </citation>
    <scope>NUCLEOTIDE SEQUENCE</scope>
</reference>
<dbReference type="EMBL" id="VSSQ01028184">
    <property type="protein sequence ID" value="MPM77795.1"/>
    <property type="molecule type" value="Genomic_DNA"/>
</dbReference>
<dbReference type="AlphaFoldDB" id="A0A645CLN0"/>
<evidence type="ECO:0000313" key="1">
    <source>
        <dbReference type="EMBL" id="MPM77795.1"/>
    </source>
</evidence>